<dbReference type="GO" id="GO:0020037">
    <property type="term" value="F:heme binding"/>
    <property type="evidence" value="ECO:0007669"/>
    <property type="project" value="InterPro"/>
</dbReference>
<dbReference type="GO" id="GO:0016705">
    <property type="term" value="F:oxidoreductase activity, acting on paired donors, with incorporation or reduction of molecular oxygen"/>
    <property type="evidence" value="ECO:0007669"/>
    <property type="project" value="InterPro"/>
</dbReference>
<gene>
    <name evidence="7" type="ORF">NLJ89_g10243</name>
</gene>
<dbReference type="InterPro" id="IPR036396">
    <property type="entry name" value="Cyt_P450_sf"/>
</dbReference>
<dbReference type="GO" id="GO:0008395">
    <property type="term" value="F:steroid hydroxylase activity"/>
    <property type="evidence" value="ECO:0007669"/>
    <property type="project" value="TreeGrafter"/>
</dbReference>
<dbReference type="PANTHER" id="PTHR24304:SF2">
    <property type="entry name" value="24-HYDROXYCHOLESTEROL 7-ALPHA-HYDROXYLASE"/>
    <property type="match status" value="1"/>
</dbReference>
<keyword evidence="4 6" id="KW-0479">Metal-binding</keyword>
<accession>A0A9W8JYI9</accession>
<sequence length="439" mass="49475">MKTNKLSELIRHKYGPIYRIVVAGRSIVVIADQGAVSFLDRDPAKVFSNEEVFTRLIEGVFGITTNSVFVHDVMRQKLFPLVGKWLSHPRSSEDLLQSMDPELVTQLTTFGNSASSSIVNLSELVSRTLYVASCTAFFGPSFPATETLPDYQLIDARLPLLITGMPFVASDAVQARKRMLDRMISFIGSWWESDEEPEGVSTMVLDFLHSMKDAHLSKREAAGLLSLFLWGSQINTWYMAFWLITNIITGHDTMERIQAEIDGLAFQTCKREGTKDHSQTPLVDSAITENLRWATTSSIIRRATKDTQIMFGDAAIVIEKGDYILADVKAVHHDRDIFRTGKLQYRPLSKIGESSQFCCTYANRLGRRCSCKGKSMALLQMRQIVIRLFQLYTVKPISGVAEKAQSPHLRKPNSSLGSLSESSRQFYVELTLRREKLEL</sequence>
<keyword evidence="5 6" id="KW-0408">Iron</keyword>
<dbReference type="EMBL" id="JANKHO010001809">
    <property type="protein sequence ID" value="KAJ3498238.1"/>
    <property type="molecule type" value="Genomic_DNA"/>
</dbReference>
<organism evidence="7 8">
    <name type="scientific">Agrocybe chaxingu</name>
    <dbReference type="NCBI Taxonomy" id="84603"/>
    <lineage>
        <taxon>Eukaryota</taxon>
        <taxon>Fungi</taxon>
        <taxon>Dikarya</taxon>
        <taxon>Basidiomycota</taxon>
        <taxon>Agaricomycotina</taxon>
        <taxon>Agaricomycetes</taxon>
        <taxon>Agaricomycetidae</taxon>
        <taxon>Agaricales</taxon>
        <taxon>Agaricineae</taxon>
        <taxon>Strophariaceae</taxon>
        <taxon>Agrocybe</taxon>
    </lineage>
</organism>
<comment type="caution">
    <text evidence="7">The sequence shown here is derived from an EMBL/GenBank/DDBJ whole genome shotgun (WGS) entry which is preliminary data.</text>
</comment>
<keyword evidence="3 6" id="KW-0349">Heme</keyword>
<evidence type="ECO:0000256" key="2">
    <source>
        <dbReference type="ARBA" id="ARBA00010617"/>
    </source>
</evidence>
<evidence type="ECO:0008006" key="9">
    <source>
        <dbReference type="Google" id="ProtNLM"/>
    </source>
</evidence>
<dbReference type="InterPro" id="IPR002403">
    <property type="entry name" value="Cyt_P450_E_grp-IV"/>
</dbReference>
<comment type="cofactor">
    <cofactor evidence="1 6">
        <name>heme</name>
        <dbReference type="ChEBI" id="CHEBI:30413"/>
    </cofactor>
</comment>
<evidence type="ECO:0000313" key="7">
    <source>
        <dbReference type="EMBL" id="KAJ3498238.1"/>
    </source>
</evidence>
<dbReference type="Gene3D" id="1.10.630.10">
    <property type="entry name" value="Cytochrome P450"/>
    <property type="match status" value="1"/>
</dbReference>
<dbReference type="InterPro" id="IPR050529">
    <property type="entry name" value="CYP450_sterol_14alpha_dmase"/>
</dbReference>
<dbReference type="PRINTS" id="PR00465">
    <property type="entry name" value="EP450IV"/>
</dbReference>
<protein>
    <recommendedName>
        <fullName evidence="9">Cytochrome P450</fullName>
    </recommendedName>
</protein>
<dbReference type="InterPro" id="IPR001128">
    <property type="entry name" value="Cyt_P450"/>
</dbReference>
<feature type="binding site" description="axial binding residue" evidence="6">
    <location>
        <position position="371"/>
    </location>
    <ligand>
        <name>heme</name>
        <dbReference type="ChEBI" id="CHEBI:30413"/>
    </ligand>
    <ligandPart>
        <name>Fe</name>
        <dbReference type="ChEBI" id="CHEBI:18248"/>
    </ligandPart>
</feature>
<dbReference type="SUPFAM" id="SSF48264">
    <property type="entry name" value="Cytochrome P450"/>
    <property type="match status" value="1"/>
</dbReference>
<evidence type="ECO:0000313" key="8">
    <source>
        <dbReference type="Proteomes" id="UP001148786"/>
    </source>
</evidence>
<evidence type="ECO:0000256" key="5">
    <source>
        <dbReference type="ARBA" id="ARBA00023004"/>
    </source>
</evidence>
<dbReference type="OrthoDB" id="3366823at2759"/>
<dbReference type="Proteomes" id="UP001148786">
    <property type="component" value="Unassembled WGS sequence"/>
</dbReference>
<dbReference type="GO" id="GO:0005506">
    <property type="term" value="F:iron ion binding"/>
    <property type="evidence" value="ECO:0007669"/>
    <property type="project" value="InterPro"/>
</dbReference>
<dbReference type="AlphaFoldDB" id="A0A9W8JYI9"/>
<dbReference type="PANTHER" id="PTHR24304">
    <property type="entry name" value="CYTOCHROME P450 FAMILY 7"/>
    <property type="match status" value="1"/>
</dbReference>
<evidence type="ECO:0000256" key="3">
    <source>
        <dbReference type="ARBA" id="ARBA00022617"/>
    </source>
</evidence>
<reference evidence="7" key="1">
    <citation type="submission" date="2022-07" db="EMBL/GenBank/DDBJ databases">
        <title>Genome Sequence of Agrocybe chaxingu.</title>
        <authorList>
            <person name="Buettner E."/>
        </authorList>
    </citation>
    <scope>NUCLEOTIDE SEQUENCE</scope>
    <source>
        <strain evidence="7">MP-N11</strain>
    </source>
</reference>
<evidence type="ECO:0000256" key="6">
    <source>
        <dbReference type="PIRSR" id="PIRSR602403-1"/>
    </source>
</evidence>
<proteinExistence type="inferred from homology"/>
<dbReference type="Pfam" id="PF00067">
    <property type="entry name" value="p450"/>
    <property type="match status" value="1"/>
</dbReference>
<name>A0A9W8JYI9_9AGAR</name>
<comment type="similarity">
    <text evidence="2">Belongs to the cytochrome P450 family.</text>
</comment>
<keyword evidence="8" id="KW-1185">Reference proteome</keyword>
<evidence type="ECO:0000256" key="4">
    <source>
        <dbReference type="ARBA" id="ARBA00022723"/>
    </source>
</evidence>
<evidence type="ECO:0000256" key="1">
    <source>
        <dbReference type="ARBA" id="ARBA00001971"/>
    </source>
</evidence>